<dbReference type="InterPro" id="IPR024173">
    <property type="entry name" value="Pesterase_MJ0037-like"/>
</dbReference>
<dbReference type="OrthoDB" id="18264at2157"/>
<accession>A0A7D5LCS0</accession>
<organism evidence="2 3">
    <name type="scientific">Halorarum salinum</name>
    <dbReference type="NCBI Taxonomy" id="2743089"/>
    <lineage>
        <taxon>Archaea</taxon>
        <taxon>Methanobacteriati</taxon>
        <taxon>Methanobacteriota</taxon>
        <taxon>Stenosarchaea group</taxon>
        <taxon>Halobacteria</taxon>
        <taxon>Halobacteriales</taxon>
        <taxon>Haloferacaceae</taxon>
        <taxon>Halorarum</taxon>
    </lineage>
</organism>
<dbReference type="GeneID" id="56039453"/>
<dbReference type="Pfam" id="PF00149">
    <property type="entry name" value="Metallophos"/>
    <property type="match status" value="1"/>
</dbReference>
<dbReference type="PANTHER" id="PTHR39323">
    <property type="entry name" value="BLR1149 PROTEIN"/>
    <property type="match status" value="1"/>
</dbReference>
<dbReference type="GO" id="GO:0016787">
    <property type="term" value="F:hydrolase activity"/>
    <property type="evidence" value="ECO:0007669"/>
    <property type="project" value="InterPro"/>
</dbReference>
<evidence type="ECO:0000313" key="2">
    <source>
        <dbReference type="EMBL" id="QLG63570.1"/>
    </source>
</evidence>
<dbReference type="PANTHER" id="PTHR39323:SF1">
    <property type="entry name" value="BLR1149 PROTEIN"/>
    <property type="match status" value="1"/>
</dbReference>
<reference evidence="2 3" key="1">
    <citation type="submission" date="2020-06" db="EMBL/GenBank/DDBJ databases">
        <title>NJ-3-1, isolated from saline soil.</title>
        <authorList>
            <person name="Cui H.L."/>
            <person name="Shi X."/>
        </authorList>
    </citation>
    <scope>NUCLEOTIDE SEQUENCE [LARGE SCALE GENOMIC DNA]</scope>
    <source>
        <strain evidence="2 3">NJ-3-1</strain>
    </source>
</reference>
<dbReference type="KEGG" id="halu:HUG12_18300"/>
<protein>
    <submittedName>
        <fullName evidence="2">Metallophosphoesterase family protein</fullName>
    </submittedName>
</protein>
<dbReference type="Gene3D" id="3.60.21.10">
    <property type="match status" value="1"/>
</dbReference>
<dbReference type="EMBL" id="CP058579">
    <property type="protein sequence ID" value="QLG63570.1"/>
    <property type="molecule type" value="Genomic_DNA"/>
</dbReference>
<sequence>MPSFRFRDRAVVVPAADAIVCADLHVGRGEASDVEYPVGETADLRGRLRELLSEHSPGEVAFAGDVLHRFRRASVRTDRALSALADACRDAGARPVLVAGNHDAMLPEVWDGPVHDAYALEADGERVVVRHGHEAPPPDETADCYVVGHDHPTISVEGHRRPCFLFGPEQFRDADVLMLPSFTRLAPGVQVNGMGTSDFDSPFVTDADALRPVVRDPDAGETVTFPPLGAFRRML</sequence>
<name>A0A7D5LCS0_9EURY</name>
<dbReference type="Proteomes" id="UP000509626">
    <property type="component" value="Chromosome"/>
</dbReference>
<dbReference type="SUPFAM" id="SSF56300">
    <property type="entry name" value="Metallo-dependent phosphatases"/>
    <property type="match status" value="1"/>
</dbReference>
<dbReference type="InterPro" id="IPR029052">
    <property type="entry name" value="Metallo-depent_PP-like"/>
</dbReference>
<dbReference type="InterPro" id="IPR004843">
    <property type="entry name" value="Calcineurin-like_PHP"/>
</dbReference>
<evidence type="ECO:0000259" key="1">
    <source>
        <dbReference type="Pfam" id="PF00149"/>
    </source>
</evidence>
<evidence type="ECO:0000313" key="3">
    <source>
        <dbReference type="Proteomes" id="UP000509626"/>
    </source>
</evidence>
<proteinExistence type="predicted"/>
<keyword evidence="3" id="KW-1185">Reference proteome</keyword>
<dbReference type="RefSeq" id="WP_179270154.1">
    <property type="nucleotide sequence ID" value="NZ_CP058579.1"/>
</dbReference>
<feature type="domain" description="Calcineurin-like phosphoesterase" evidence="1">
    <location>
        <begin position="19"/>
        <end position="172"/>
    </location>
</feature>
<dbReference type="AlphaFoldDB" id="A0A7D5LCS0"/>
<gene>
    <name evidence="2" type="ORF">HUG12_18300</name>
</gene>
<dbReference type="PIRSF" id="PIRSF000887">
    <property type="entry name" value="Pesterase_MJ0037"/>
    <property type="match status" value="1"/>
</dbReference>